<gene>
    <name evidence="1" type="ORF">Tco_0906813</name>
</gene>
<evidence type="ECO:0000313" key="1">
    <source>
        <dbReference type="EMBL" id="GJT26538.1"/>
    </source>
</evidence>
<name>A0ABQ5CJV6_9ASTR</name>
<organism evidence="1 2">
    <name type="scientific">Tanacetum coccineum</name>
    <dbReference type="NCBI Taxonomy" id="301880"/>
    <lineage>
        <taxon>Eukaryota</taxon>
        <taxon>Viridiplantae</taxon>
        <taxon>Streptophyta</taxon>
        <taxon>Embryophyta</taxon>
        <taxon>Tracheophyta</taxon>
        <taxon>Spermatophyta</taxon>
        <taxon>Magnoliopsida</taxon>
        <taxon>eudicotyledons</taxon>
        <taxon>Gunneridae</taxon>
        <taxon>Pentapetalae</taxon>
        <taxon>asterids</taxon>
        <taxon>campanulids</taxon>
        <taxon>Asterales</taxon>
        <taxon>Asteraceae</taxon>
        <taxon>Asteroideae</taxon>
        <taxon>Anthemideae</taxon>
        <taxon>Anthemidinae</taxon>
        <taxon>Tanacetum</taxon>
    </lineage>
</organism>
<reference evidence="1" key="1">
    <citation type="journal article" date="2022" name="Int. J. Mol. Sci.">
        <title>Draft Genome of Tanacetum Coccineum: Genomic Comparison of Closely Related Tanacetum-Family Plants.</title>
        <authorList>
            <person name="Yamashiro T."/>
            <person name="Shiraishi A."/>
            <person name="Nakayama K."/>
            <person name="Satake H."/>
        </authorList>
    </citation>
    <scope>NUCLEOTIDE SEQUENCE</scope>
</reference>
<comment type="caution">
    <text evidence="1">The sequence shown here is derived from an EMBL/GenBank/DDBJ whole genome shotgun (WGS) entry which is preliminary data.</text>
</comment>
<accession>A0ABQ5CJV6</accession>
<keyword evidence="2" id="KW-1185">Reference proteome</keyword>
<evidence type="ECO:0000313" key="2">
    <source>
        <dbReference type="Proteomes" id="UP001151760"/>
    </source>
</evidence>
<dbReference type="EMBL" id="BQNB010014301">
    <property type="protein sequence ID" value="GJT26538.1"/>
    <property type="molecule type" value="Genomic_DNA"/>
</dbReference>
<sequence length="174" mass="19055">MHATITLNTFKLRIRIKLGMLHICSPLGCDPLSLVDGFTPVEDNIGLLETKFDKEEVFVFVFPEDVMGSVNLTLLSLFFGVTATNFSPELLILGQVLLIPVVTRDSNVYRLYDVSLACLSAVMCSAPNLHMSASPRVARCWDCLYLPLSAACASDVQQRVFSMVDESGFGASDV</sequence>
<dbReference type="Proteomes" id="UP001151760">
    <property type="component" value="Unassembled WGS sequence"/>
</dbReference>
<proteinExistence type="predicted"/>
<protein>
    <submittedName>
        <fullName evidence="1">Uncharacterized protein</fullName>
    </submittedName>
</protein>
<reference evidence="1" key="2">
    <citation type="submission" date="2022-01" db="EMBL/GenBank/DDBJ databases">
        <authorList>
            <person name="Yamashiro T."/>
            <person name="Shiraishi A."/>
            <person name="Satake H."/>
            <person name="Nakayama K."/>
        </authorList>
    </citation>
    <scope>NUCLEOTIDE SEQUENCE</scope>
</reference>